<reference evidence="8" key="1">
    <citation type="submission" date="2016-10" db="EMBL/GenBank/DDBJ databases">
        <authorList>
            <person name="Varghese N."/>
            <person name="Submissions S."/>
        </authorList>
    </citation>
    <scope>NUCLEOTIDE SEQUENCE [LARGE SCALE GENOMIC DNA]</scope>
    <source>
        <strain evidence="8">NRRL B-51270</strain>
    </source>
</reference>
<dbReference type="AlphaFoldDB" id="A0A1H1NGQ1"/>
<evidence type="ECO:0000256" key="5">
    <source>
        <dbReference type="ARBA" id="ARBA00023136"/>
    </source>
</evidence>
<accession>A0A1H1NGQ1</accession>
<keyword evidence="8" id="KW-1185">Reference proteome</keyword>
<dbReference type="Gene3D" id="3.90.550.10">
    <property type="entry name" value="Spore Coat Polysaccharide Biosynthesis Protein SpsA, Chain A"/>
    <property type="match status" value="1"/>
</dbReference>
<feature type="domain" description="Glycosyltransferase 2-like" evidence="6">
    <location>
        <begin position="4"/>
        <end position="119"/>
    </location>
</feature>
<gene>
    <name evidence="7" type="ORF">SAMN05216421_0683</name>
</gene>
<dbReference type="Proteomes" id="UP000243207">
    <property type="component" value="Chromosome I"/>
</dbReference>
<proteinExistence type="predicted"/>
<dbReference type="PANTHER" id="PTHR43646:SF2">
    <property type="entry name" value="GLYCOSYLTRANSFERASE 2-LIKE DOMAIN-CONTAINING PROTEIN"/>
    <property type="match status" value="1"/>
</dbReference>
<dbReference type="GO" id="GO:0016757">
    <property type="term" value="F:glycosyltransferase activity"/>
    <property type="evidence" value="ECO:0007669"/>
    <property type="project" value="UniProtKB-KW"/>
</dbReference>
<protein>
    <submittedName>
        <fullName evidence="7">Transferase 2, rSAM/selenodomain-associated</fullName>
    </submittedName>
</protein>
<dbReference type="STRING" id="487184.SAMN05216421_0683"/>
<keyword evidence="4 7" id="KW-0808">Transferase</keyword>
<comment type="subcellular location">
    <subcellularLocation>
        <location evidence="1">Cell membrane</location>
    </subcellularLocation>
</comment>
<name>A0A1H1NGQ1_9GAMM</name>
<keyword evidence="5" id="KW-0472">Membrane</keyword>
<dbReference type="NCBIfam" id="TIGR04283">
    <property type="entry name" value="glyco_like_mftF"/>
    <property type="match status" value="1"/>
</dbReference>
<evidence type="ECO:0000256" key="2">
    <source>
        <dbReference type="ARBA" id="ARBA00022475"/>
    </source>
</evidence>
<evidence type="ECO:0000259" key="6">
    <source>
        <dbReference type="Pfam" id="PF00535"/>
    </source>
</evidence>
<dbReference type="SUPFAM" id="SSF53448">
    <property type="entry name" value="Nucleotide-diphospho-sugar transferases"/>
    <property type="match status" value="1"/>
</dbReference>
<dbReference type="Pfam" id="PF00535">
    <property type="entry name" value="Glycos_transf_2"/>
    <property type="match status" value="1"/>
</dbReference>
<dbReference type="InterPro" id="IPR001173">
    <property type="entry name" value="Glyco_trans_2-like"/>
</dbReference>
<dbReference type="PANTHER" id="PTHR43646">
    <property type="entry name" value="GLYCOSYLTRANSFERASE"/>
    <property type="match status" value="1"/>
</dbReference>
<sequence length="230" mass="26533">MKLSVIIPTLNEQATLERTLTALQRWRDELELIVVDGGSTDRTRDIAEPLVDHVHRAPLGRARQMNLGAELASGDALLFLHADTFLPPGFLPLIRQALADETHLWGRFDLSFEPSNRRLGLVAWMVNRRSRLTHVCTGDQGIFVRTQVFRDFGGFRNIPLMEDIEFSRRLRYLTPPACLDAKVVTSSRRWMEEGVLRTIVLMWWLRLLYWLGVSPERLVRIYYPGHSEQA</sequence>
<evidence type="ECO:0000256" key="4">
    <source>
        <dbReference type="ARBA" id="ARBA00022679"/>
    </source>
</evidence>
<evidence type="ECO:0000313" key="7">
    <source>
        <dbReference type="EMBL" id="SDR98196.1"/>
    </source>
</evidence>
<dbReference type="GO" id="GO:0005886">
    <property type="term" value="C:plasma membrane"/>
    <property type="evidence" value="ECO:0007669"/>
    <property type="project" value="UniProtKB-SubCell"/>
</dbReference>
<evidence type="ECO:0000313" key="8">
    <source>
        <dbReference type="Proteomes" id="UP000243207"/>
    </source>
</evidence>
<keyword evidence="3" id="KW-0328">Glycosyltransferase</keyword>
<dbReference type="InterPro" id="IPR029044">
    <property type="entry name" value="Nucleotide-diphossugar_trans"/>
</dbReference>
<keyword evidence="2" id="KW-1003">Cell membrane</keyword>
<evidence type="ECO:0000256" key="1">
    <source>
        <dbReference type="ARBA" id="ARBA00004236"/>
    </source>
</evidence>
<dbReference type="RefSeq" id="WP_197673865.1">
    <property type="nucleotide sequence ID" value="NZ_LT629736.1"/>
</dbReference>
<dbReference type="CDD" id="cd02522">
    <property type="entry name" value="GT_2_like_a"/>
    <property type="match status" value="1"/>
</dbReference>
<organism evidence="7 8">
    <name type="scientific">Halopseudomonas xinjiangensis</name>
    <dbReference type="NCBI Taxonomy" id="487184"/>
    <lineage>
        <taxon>Bacteria</taxon>
        <taxon>Pseudomonadati</taxon>
        <taxon>Pseudomonadota</taxon>
        <taxon>Gammaproteobacteria</taxon>
        <taxon>Pseudomonadales</taxon>
        <taxon>Pseudomonadaceae</taxon>
        <taxon>Halopseudomonas</taxon>
    </lineage>
</organism>
<evidence type="ECO:0000256" key="3">
    <source>
        <dbReference type="ARBA" id="ARBA00022676"/>
    </source>
</evidence>
<dbReference type="InterPro" id="IPR026461">
    <property type="entry name" value="Trfase_2_rSAM/seldom_assoc"/>
</dbReference>
<dbReference type="EMBL" id="LT629736">
    <property type="protein sequence ID" value="SDR98196.1"/>
    <property type="molecule type" value="Genomic_DNA"/>
</dbReference>